<comment type="caution">
    <text evidence="2">The sequence shown here is derived from an EMBL/GenBank/DDBJ whole genome shotgun (WGS) entry which is preliminary data.</text>
</comment>
<organism evidence="2 3">
    <name type="scientific">Veronia pacifica</name>
    <dbReference type="NCBI Taxonomy" id="1080227"/>
    <lineage>
        <taxon>Bacteria</taxon>
        <taxon>Pseudomonadati</taxon>
        <taxon>Pseudomonadota</taxon>
        <taxon>Gammaproteobacteria</taxon>
        <taxon>Vibrionales</taxon>
        <taxon>Vibrionaceae</taxon>
        <taxon>Veronia</taxon>
    </lineage>
</organism>
<proteinExistence type="predicted"/>
<sequence length="425" mass="47353">MFKGKQLHNWIWKWHILAGLFSLPFLFLLSVTGAIYLFKGDYEQSAYRDVIQVEKSGERLSYQQLLENATTAAKAESSKKPSKIILPQSETDAVEFQSGRFSSKRSTYVDPYSGEVTGSWAVSDTLMQKVRKLHGELLLGKQGTLVIELVASWLVVLVITGVYVWWPRGQRGIRGLFTVRFNAGKRVMYRDLHAVTGFWVSGFLLLILAGGMPWTEVFGSNFKWLRDNTGSGYPSAYSGRGLKSAPSQGAAPLSLDEMVAIARKEGLKGTVTLTFPKKANSVFSIRNRSEDLNQQWSIHYDQYTGAKIKAFPWSEVGAMSNGRQIVMRIHQGEFFGSLNWGLVLATAVLLALMSLSAMASYLIRKPKGSWGIPKVPAEMRVGKGVFVLLAILAMLLPLFGASLLLLVAVSFLTDWRGKRRERRLA</sequence>
<gene>
    <name evidence="2" type="ORF">A8L45_20060</name>
</gene>
<dbReference type="Proteomes" id="UP000094936">
    <property type="component" value="Unassembled WGS sequence"/>
</dbReference>
<evidence type="ECO:0000256" key="1">
    <source>
        <dbReference type="SAM" id="Phobius"/>
    </source>
</evidence>
<dbReference type="PANTHER" id="PTHR34219">
    <property type="entry name" value="IRON-REGULATED INNER MEMBRANE PROTEIN-RELATED"/>
    <property type="match status" value="1"/>
</dbReference>
<dbReference type="PANTHER" id="PTHR34219:SF1">
    <property type="entry name" value="PEPSY DOMAIN-CONTAINING PROTEIN"/>
    <property type="match status" value="1"/>
</dbReference>
<keyword evidence="1" id="KW-1133">Transmembrane helix</keyword>
<dbReference type="OrthoDB" id="9791166at2"/>
<keyword evidence="1" id="KW-0812">Transmembrane</keyword>
<keyword evidence="1" id="KW-0472">Membrane</keyword>
<dbReference type="EMBL" id="LYBM01000052">
    <property type="protein sequence ID" value="ODA30493.1"/>
    <property type="molecule type" value="Genomic_DNA"/>
</dbReference>
<feature type="transmembrane region" description="Helical" evidence="1">
    <location>
        <begin position="12"/>
        <end position="38"/>
    </location>
</feature>
<dbReference type="InterPro" id="IPR005625">
    <property type="entry name" value="PepSY-ass_TM"/>
</dbReference>
<feature type="transmembrane region" description="Helical" evidence="1">
    <location>
        <begin position="145"/>
        <end position="166"/>
    </location>
</feature>
<feature type="transmembrane region" description="Helical" evidence="1">
    <location>
        <begin position="340"/>
        <end position="363"/>
    </location>
</feature>
<name>A0A1C3EB76_9GAMM</name>
<feature type="transmembrane region" description="Helical" evidence="1">
    <location>
        <begin position="192"/>
        <end position="214"/>
    </location>
</feature>
<dbReference type="AlphaFoldDB" id="A0A1C3EB76"/>
<dbReference type="STRING" id="1080227.A8L45_20060"/>
<accession>A0A1C3EB76</accession>
<evidence type="ECO:0000313" key="3">
    <source>
        <dbReference type="Proteomes" id="UP000094936"/>
    </source>
</evidence>
<keyword evidence="3" id="KW-1185">Reference proteome</keyword>
<feature type="transmembrane region" description="Helical" evidence="1">
    <location>
        <begin position="384"/>
        <end position="412"/>
    </location>
</feature>
<dbReference type="Pfam" id="PF03929">
    <property type="entry name" value="PepSY_TM"/>
    <property type="match status" value="1"/>
</dbReference>
<reference evidence="2 3" key="1">
    <citation type="submission" date="2016-05" db="EMBL/GenBank/DDBJ databases">
        <title>Genomic Taxonomy of the Vibrionaceae.</title>
        <authorList>
            <person name="Gomez-Gil B."/>
            <person name="Enciso-Ibarra J."/>
        </authorList>
    </citation>
    <scope>NUCLEOTIDE SEQUENCE [LARGE SCALE GENOMIC DNA]</scope>
    <source>
        <strain evidence="2 3">CAIM 1920</strain>
    </source>
</reference>
<evidence type="ECO:0000313" key="2">
    <source>
        <dbReference type="EMBL" id="ODA30493.1"/>
    </source>
</evidence>
<protein>
    <submittedName>
        <fullName evidence="2">Peptidase</fullName>
    </submittedName>
</protein>
<dbReference type="RefSeq" id="WP_068905139.1">
    <property type="nucleotide sequence ID" value="NZ_JBHUIF010000019.1"/>
</dbReference>